<protein>
    <submittedName>
        <fullName evidence="2">Uncharacterized protein</fullName>
    </submittedName>
</protein>
<dbReference type="EMBL" id="JARKHS020030339">
    <property type="protein sequence ID" value="KAK8762226.1"/>
    <property type="molecule type" value="Genomic_DNA"/>
</dbReference>
<proteinExistence type="predicted"/>
<sequence length="113" mass="13610">MFAYIRFRDDDMKTVLPISPFRSFQPKGLKDFATNKWYEVFWEDNEQSGYYQAQIVRLFDTKEEAERQKWIPVPPRPSDRETEETTPSSDDSLRESQKNDKCPLPHVNYNYMF</sequence>
<comment type="caution">
    <text evidence="2">The sequence shown here is derived from an EMBL/GenBank/DDBJ whole genome shotgun (WGS) entry which is preliminary data.</text>
</comment>
<accession>A0AAQ4DID6</accession>
<evidence type="ECO:0000313" key="2">
    <source>
        <dbReference type="EMBL" id="KAK8762226.1"/>
    </source>
</evidence>
<dbReference type="AlphaFoldDB" id="A0AAQ4DID6"/>
<dbReference type="Proteomes" id="UP001321473">
    <property type="component" value="Unassembled WGS sequence"/>
</dbReference>
<feature type="compositionally biased region" description="Basic and acidic residues" evidence="1">
    <location>
        <begin position="91"/>
        <end position="103"/>
    </location>
</feature>
<evidence type="ECO:0000256" key="1">
    <source>
        <dbReference type="SAM" id="MobiDB-lite"/>
    </source>
</evidence>
<keyword evidence="3" id="KW-1185">Reference proteome</keyword>
<reference evidence="2 3" key="1">
    <citation type="journal article" date="2023" name="Arcadia Sci">
        <title>De novo assembly of a long-read Amblyomma americanum tick genome.</title>
        <authorList>
            <person name="Chou S."/>
            <person name="Poskanzer K.E."/>
            <person name="Rollins M."/>
            <person name="Thuy-Boun P.S."/>
        </authorList>
    </citation>
    <scope>NUCLEOTIDE SEQUENCE [LARGE SCALE GENOMIC DNA]</scope>
    <source>
        <strain evidence="2">F_SG_1</strain>
        <tissue evidence="2">Salivary glands</tissue>
    </source>
</reference>
<feature type="region of interest" description="Disordered" evidence="1">
    <location>
        <begin position="63"/>
        <end position="109"/>
    </location>
</feature>
<organism evidence="2 3">
    <name type="scientific">Amblyomma americanum</name>
    <name type="common">Lone star tick</name>
    <dbReference type="NCBI Taxonomy" id="6943"/>
    <lineage>
        <taxon>Eukaryota</taxon>
        <taxon>Metazoa</taxon>
        <taxon>Ecdysozoa</taxon>
        <taxon>Arthropoda</taxon>
        <taxon>Chelicerata</taxon>
        <taxon>Arachnida</taxon>
        <taxon>Acari</taxon>
        <taxon>Parasitiformes</taxon>
        <taxon>Ixodida</taxon>
        <taxon>Ixodoidea</taxon>
        <taxon>Ixodidae</taxon>
        <taxon>Amblyomminae</taxon>
        <taxon>Amblyomma</taxon>
    </lineage>
</organism>
<dbReference type="GO" id="GO:0003677">
    <property type="term" value="F:DNA binding"/>
    <property type="evidence" value="ECO:0007669"/>
    <property type="project" value="InterPro"/>
</dbReference>
<gene>
    <name evidence="2" type="ORF">V5799_026507</name>
</gene>
<dbReference type="GO" id="GO:0045892">
    <property type="term" value="P:negative regulation of DNA-templated transcription"/>
    <property type="evidence" value="ECO:0007669"/>
    <property type="project" value="InterPro"/>
</dbReference>
<name>A0AAQ4DID6_AMBAM</name>
<dbReference type="PANTHER" id="PTHR14628">
    <property type="entry name" value="BEN DOMAIN-CONTAINING PROTEIN 5"/>
    <property type="match status" value="1"/>
</dbReference>
<dbReference type="InterPro" id="IPR040391">
    <property type="entry name" value="BEND5"/>
</dbReference>
<evidence type="ECO:0000313" key="3">
    <source>
        <dbReference type="Proteomes" id="UP001321473"/>
    </source>
</evidence>
<dbReference type="PANTHER" id="PTHR14628:SF1">
    <property type="entry name" value="BEN DOMAIN-CONTAINING PROTEIN 5"/>
    <property type="match status" value="1"/>
</dbReference>